<feature type="compositionally biased region" description="Acidic residues" evidence="5">
    <location>
        <begin position="134"/>
        <end position="145"/>
    </location>
</feature>
<evidence type="ECO:0000313" key="8">
    <source>
        <dbReference type="Proteomes" id="UP000030764"/>
    </source>
</evidence>
<dbReference type="GO" id="GO:0032040">
    <property type="term" value="C:small-subunit processome"/>
    <property type="evidence" value="ECO:0007669"/>
    <property type="project" value="TreeGrafter"/>
</dbReference>
<feature type="compositionally biased region" description="Basic and acidic residues" evidence="5">
    <location>
        <begin position="41"/>
        <end position="58"/>
    </location>
</feature>
<feature type="region of interest" description="Disordered" evidence="5">
    <location>
        <begin position="379"/>
        <end position="413"/>
    </location>
</feature>
<evidence type="ECO:0000313" key="7">
    <source>
        <dbReference type="EMBL" id="KFD51973.1"/>
    </source>
</evidence>
<feature type="region of interest" description="Disordered" evidence="5">
    <location>
        <begin position="1"/>
        <end position="148"/>
    </location>
</feature>
<evidence type="ECO:0000256" key="1">
    <source>
        <dbReference type="ARBA" id="ARBA00004123"/>
    </source>
</evidence>
<proteinExistence type="inferred from homology"/>
<keyword evidence="4" id="KW-0175">Coiled coil</keyword>
<evidence type="ECO:0000256" key="4">
    <source>
        <dbReference type="SAM" id="Coils"/>
    </source>
</evidence>
<feature type="coiled-coil region" evidence="4">
    <location>
        <begin position="703"/>
        <end position="737"/>
    </location>
</feature>
<keyword evidence="8" id="KW-1185">Reference proteome</keyword>
<feature type="compositionally biased region" description="Polar residues" evidence="5">
    <location>
        <begin position="638"/>
        <end position="650"/>
    </location>
</feature>
<feature type="compositionally biased region" description="Acidic residues" evidence="5">
    <location>
        <begin position="59"/>
        <end position="69"/>
    </location>
</feature>
<evidence type="ECO:0000256" key="5">
    <source>
        <dbReference type="SAM" id="MobiDB-lite"/>
    </source>
</evidence>
<dbReference type="Proteomes" id="UP000030764">
    <property type="component" value="Unassembled WGS sequence"/>
</dbReference>
<dbReference type="EMBL" id="KL363233">
    <property type="protein sequence ID" value="KFD51973.1"/>
    <property type="molecule type" value="Genomic_DNA"/>
</dbReference>
<dbReference type="PANTHER" id="PTHR13237">
    <property type="entry name" value="SOMETHING ABOUT SILENCING PROTEIN 10-RELATED"/>
    <property type="match status" value="1"/>
</dbReference>
<evidence type="ECO:0000256" key="2">
    <source>
        <dbReference type="ARBA" id="ARBA00010979"/>
    </source>
</evidence>
<sequence>MRKKSKNAINYSRRRAARTRNAGANDVQEMDSDDLSWINDEVDKYNSDRNEVDLKIYDAEESSESEEEVLPIRLSSDEGEPMDEKSENDNDAQNSSCEEGDDENSDGAEVDQSNSEDEERPDDEEGSSNAAIDSDIEDSEDDDLPDANAWGQKRSAFYNADYAGDEHAGFGSSDEEPAELEEKEAISLQRSLNEWISGVHDEFPTLQMWEDTRKGKKAESSLKEDAVFHVPVDLSAMSSEQILQILKQRSPELVKFIEEYKEKAALMEYYVQFCQLVEKRADKLAIFELARGIFEIIGSYLLNVGFYILMKAKQRDMQGHPVIDRIAQWKEVLDNAFKKWPSFEKDIRSLTEAVKASKRLPEPWSSALHLSIASLRPTSKGSLKRRHSSEESREQDDDEVNETAEISKRSITYEMKKNKGLMPKRKKEQRNPRVKHRNRYRKALKKLRSKRPDVKKEMHRYSEFMDRTTLRTAPNLNSMTLRKTNRLRPLTNGRSLPPAALENLQEEAMQLKKKICFLSQENVILSTKVKKQESELRRKENEIEQLLEAQKASSSRSNLELKFELFFSQEDFLFIRDGNALLVNSLRQKVVRLERVLRDKEDEIHKLKSNIRSTKLQEAKIEIETLYHEIRRLQSLTRRNSSEMSPAQLWSTEEEKESSTDSRCMDGQQFNRSHKAMNPRSQIYNHHSKTGKYTQMLREESDDSSEEGEIARLRETVKQLEANLLVKENQLNQMSAQLESCVTELEARNVKPKLVDENLSPIWFSPRPSEGLEHGDVLPKKDDEGGRLRELNEAGVGQMKIEDINALIKILAAKLIEEALDAHLERVKHIEMLCDKHFDIESTSLVATEATDHQKQFQNLPDLNISRMEDIISDDDSVKIRALDSSPSLAENLSASSDDEVNMDKREPISTI</sequence>
<feature type="compositionally biased region" description="Basic and acidic residues" evidence="5">
    <location>
        <begin position="902"/>
        <end position="912"/>
    </location>
</feature>
<feature type="domain" description="Sas10 C-terminal" evidence="6">
    <location>
        <begin position="407"/>
        <end position="462"/>
    </location>
</feature>
<comment type="subcellular location">
    <subcellularLocation>
        <location evidence="1">Nucleus</location>
    </subcellularLocation>
</comment>
<dbReference type="GO" id="GO:0000462">
    <property type="term" value="P:maturation of SSU-rRNA from tricistronic rRNA transcript (SSU-rRNA, 5.8S rRNA, LSU-rRNA)"/>
    <property type="evidence" value="ECO:0007669"/>
    <property type="project" value="TreeGrafter"/>
</dbReference>
<evidence type="ECO:0000256" key="3">
    <source>
        <dbReference type="ARBA" id="ARBA00023242"/>
    </source>
</evidence>
<feature type="region of interest" description="Disordered" evidence="5">
    <location>
        <begin position="638"/>
        <end position="664"/>
    </location>
</feature>
<gene>
    <name evidence="7" type="ORF">M513_07105</name>
</gene>
<evidence type="ECO:0000259" key="6">
    <source>
        <dbReference type="Pfam" id="PF09368"/>
    </source>
</evidence>
<accession>A0A085M427</accession>
<feature type="compositionally biased region" description="Basic residues" evidence="5">
    <location>
        <begin position="1"/>
        <end position="18"/>
    </location>
</feature>
<dbReference type="InterPro" id="IPR018972">
    <property type="entry name" value="Sas10_C_dom"/>
</dbReference>
<feature type="region of interest" description="Disordered" evidence="5">
    <location>
        <begin position="891"/>
        <end position="912"/>
    </location>
</feature>
<dbReference type="AlphaFoldDB" id="A0A085M427"/>
<feature type="coiled-coil region" evidence="4">
    <location>
        <begin position="583"/>
        <end position="636"/>
    </location>
</feature>
<name>A0A085M427_9BILA</name>
<feature type="coiled-coil region" evidence="4">
    <location>
        <begin position="501"/>
        <end position="556"/>
    </location>
</feature>
<keyword evidence="3" id="KW-0539">Nucleus</keyword>
<dbReference type="PANTHER" id="PTHR13237:SF8">
    <property type="entry name" value="SOMETHING ABOUT SILENCING PROTEIN 10"/>
    <property type="match status" value="1"/>
</dbReference>
<organism evidence="7 8">
    <name type="scientific">Trichuris suis</name>
    <name type="common">pig whipworm</name>
    <dbReference type="NCBI Taxonomy" id="68888"/>
    <lineage>
        <taxon>Eukaryota</taxon>
        <taxon>Metazoa</taxon>
        <taxon>Ecdysozoa</taxon>
        <taxon>Nematoda</taxon>
        <taxon>Enoplea</taxon>
        <taxon>Dorylaimia</taxon>
        <taxon>Trichinellida</taxon>
        <taxon>Trichuridae</taxon>
        <taxon>Trichuris</taxon>
    </lineage>
</organism>
<dbReference type="Pfam" id="PF09368">
    <property type="entry name" value="Sas10"/>
    <property type="match status" value="1"/>
</dbReference>
<feature type="compositionally biased region" description="Acidic residues" evidence="5">
    <location>
        <begin position="393"/>
        <end position="402"/>
    </location>
</feature>
<comment type="similarity">
    <text evidence="2">Belongs to the SAS10 family.</text>
</comment>
<protein>
    <recommendedName>
        <fullName evidence="6">Sas10 C-terminal domain-containing protein</fullName>
    </recommendedName>
</protein>
<feature type="compositionally biased region" description="Acidic residues" evidence="5">
    <location>
        <begin position="98"/>
        <end position="126"/>
    </location>
</feature>
<reference evidence="7 8" key="1">
    <citation type="journal article" date="2014" name="Nat. Genet.">
        <title>Genome and transcriptome of the porcine whipworm Trichuris suis.</title>
        <authorList>
            <person name="Jex A.R."/>
            <person name="Nejsum P."/>
            <person name="Schwarz E.M."/>
            <person name="Hu L."/>
            <person name="Young N.D."/>
            <person name="Hall R.S."/>
            <person name="Korhonen P.K."/>
            <person name="Liao S."/>
            <person name="Thamsborg S."/>
            <person name="Xia J."/>
            <person name="Xu P."/>
            <person name="Wang S."/>
            <person name="Scheerlinck J.P."/>
            <person name="Hofmann A."/>
            <person name="Sternberg P.W."/>
            <person name="Wang J."/>
            <person name="Gasser R.B."/>
        </authorList>
    </citation>
    <scope>NUCLEOTIDE SEQUENCE [LARGE SCALE GENOMIC DNA]</scope>
    <source>
        <strain evidence="7">DCEP-RM93M</strain>
    </source>
</reference>